<sequence length="301" mass="32222">MPSLPMKPSIGTPDALAADVTRVLAPNPSAMTYWGTNTYLVGQNSLVVIDPGPNNAAHLKALLAAIDGRQVAAIAVTHSHLDHSPLAPILADEVGTKVWGYGTSSAGRSARMATLAATSNVAGGEGVDLDFTPDMYLADNADITWPDGTLTALHTPGHFCNHLSFRFGDTLFSGDHVMGWASTLISPPDGDLTQYRASLRRLQNIGLSRFYPGHGAPIDSPETTLTALLAHRKHREAQIFAALTATPQSVTEITAKAYHDTPPTLLFAAARNAFAHLIDLYDNNEIFCENPLDISSRFSRK</sequence>
<accession>A0A126V5Y5</accession>
<dbReference type="OrthoDB" id="9788263at2"/>
<dbReference type="AlphaFoldDB" id="A0A126V5Y5"/>
<protein>
    <submittedName>
        <fullName evidence="2">MBL fold metallo-hydrolase</fullName>
    </submittedName>
</protein>
<dbReference type="Proteomes" id="UP000070371">
    <property type="component" value="Chromosome"/>
</dbReference>
<dbReference type="STRING" id="1579316.RC74_18365"/>
<dbReference type="InterPro" id="IPR036388">
    <property type="entry name" value="WH-like_DNA-bd_sf"/>
</dbReference>
<feature type="domain" description="Metallo-beta-lactamase" evidence="1">
    <location>
        <begin position="35"/>
        <end position="214"/>
    </location>
</feature>
<dbReference type="PANTHER" id="PTHR23131">
    <property type="entry name" value="ENDORIBONUCLEASE LACTB2"/>
    <property type="match status" value="1"/>
</dbReference>
<keyword evidence="3" id="KW-1185">Reference proteome</keyword>
<dbReference type="SUPFAM" id="SSF56281">
    <property type="entry name" value="Metallo-hydrolase/oxidoreductase"/>
    <property type="match status" value="1"/>
</dbReference>
<dbReference type="InterPro" id="IPR001279">
    <property type="entry name" value="Metallo-B-lactamas"/>
</dbReference>
<evidence type="ECO:0000259" key="1">
    <source>
        <dbReference type="SMART" id="SM00849"/>
    </source>
</evidence>
<dbReference type="PANTHER" id="PTHR23131:SF0">
    <property type="entry name" value="ENDORIBONUCLEASE LACTB2"/>
    <property type="match status" value="1"/>
</dbReference>
<name>A0A126V5Y5_9RHOB</name>
<dbReference type="Gene3D" id="3.60.15.10">
    <property type="entry name" value="Ribonuclease Z/Hydroxyacylglutathione hydrolase-like"/>
    <property type="match status" value="1"/>
</dbReference>
<dbReference type="Pfam" id="PF00753">
    <property type="entry name" value="Lactamase_B"/>
    <property type="match status" value="1"/>
</dbReference>
<dbReference type="CDD" id="cd16278">
    <property type="entry name" value="metallo-hydrolase-like_MBL-fold"/>
    <property type="match status" value="1"/>
</dbReference>
<dbReference type="KEGG" id="hat:RC74_18365"/>
<dbReference type="SMART" id="SM00849">
    <property type="entry name" value="Lactamase_B"/>
    <property type="match status" value="1"/>
</dbReference>
<dbReference type="InterPro" id="IPR050662">
    <property type="entry name" value="Sec-metab_biosynth-thioest"/>
</dbReference>
<evidence type="ECO:0000313" key="2">
    <source>
        <dbReference type="EMBL" id="AML53744.1"/>
    </source>
</evidence>
<dbReference type="RefSeq" id="WP_039003177.1">
    <property type="nucleotide sequence ID" value="NZ_CP014327.1"/>
</dbReference>
<dbReference type="EMBL" id="CP014327">
    <property type="protein sequence ID" value="AML53744.1"/>
    <property type="molecule type" value="Genomic_DNA"/>
</dbReference>
<organism evidence="2 3">
    <name type="scientific">Falsihalocynthiibacter arcticus</name>
    <dbReference type="NCBI Taxonomy" id="1579316"/>
    <lineage>
        <taxon>Bacteria</taxon>
        <taxon>Pseudomonadati</taxon>
        <taxon>Pseudomonadota</taxon>
        <taxon>Alphaproteobacteria</taxon>
        <taxon>Rhodobacterales</taxon>
        <taxon>Roseobacteraceae</taxon>
        <taxon>Falsihalocynthiibacter</taxon>
    </lineage>
</organism>
<keyword evidence="2" id="KW-0378">Hydrolase</keyword>
<proteinExistence type="predicted"/>
<dbReference type="InterPro" id="IPR036866">
    <property type="entry name" value="RibonucZ/Hydroxyglut_hydro"/>
</dbReference>
<reference evidence="2 3" key="1">
    <citation type="submission" date="2016-02" db="EMBL/GenBank/DDBJ databases">
        <title>Complete genome sequence of Halocynthiibacter arcticus PAMC 20958t from arctic marine sediment.</title>
        <authorList>
            <person name="Lee Y.M."/>
            <person name="Baek K."/>
            <person name="Lee H.K."/>
            <person name="Shin S.C."/>
        </authorList>
    </citation>
    <scope>NUCLEOTIDE SEQUENCE [LARGE SCALE GENOMIC DNA]</scope>
    <source>
        <strain evidence="2">PAMC 20958</strain>
    </source>
</reference>
<dbReference type="Gene3D" id="1.10.10.10">
    <property type="entry name" value="Winged helix-like DNA-binding domain superfamily/Winged helix DNA-binding domain"/>
    <property type="match status" value="1"/>
</dbReference>
<gene>
    <name evidence="2" type="ORF">RC74_18365</name>
</gene>
<dbReference type="GO" id="GO:0016787">
    <property type="term" value="F:hydrolase activity"/>
    <property type="evidence" value="ECO:0007669"/>
    <property type="project" value="UniProtKB-KW"/>
</dbReference>
<evidence type="ECO:0000313" key="3">
    <source>
        <dbReference type="Proteomes" id="UP000070371"/>
    </source>
</evidence>